<gene>
    <name evidence="8" type="ORF">GCM10023168_04050</name>
</gene>
<evidence type="ECO:0000256" key="2">
    <source>
        <dbReference type="ARBA" id="ARBA00023012"/>
    </source>
</evidence>
<feature type="domain" description="OmpR/PhoB-type" evidence="7">
    <location>
        <begin position="118"/>
        <end position="221"/>
    </location>
</feature>
<dbReference type="Pfam" id="PF00072">
    <property type="entry name" value="Response_reg"/>
    <property type="match status" value="1"/>
</dbReference>
<evidence type="ECO:0000313" key="8">
    <source>
        <dbReference type="EMBL" id="GAA4398220.1"/>
    </source>
</evidence>
<dbReference type="SMART" id="SM00862">
    <property type="entry name" value="Trans_reg_C"/>
    <property type="match status" value="1"/>
</dbReference>
<dbReference type="CDD" id="cd00383">
    <property type="entry name" value="trans_reg_C"/>
    <property type="match status" value="1"/>
</dbReference>
<evidence type="ECO:0000256" key="5">
    <source>
        <dbReference type="PROSITE-ProRule" id="PRU01091"/>
    </source>
</evidence>
<feature type="domain" description="Response regulatory" evidence="6">
    <location>
        <begin position="3"/>
        <end position="116"/>
    </location>
</feature>
<evidence type="ECO:0000259" key="7">
    <source>
        <dbReference type="PROSITE" id="PS51755"/>
    </source>
</evidence>
<dbReference type="InterPro" id="IPR001867">
    <property type="entry name" value="OmpR/PhoB-type_DNA-bd"/>
</dbReference>
<dbReference type="PANTHER" id="PTHR48111:SF40">
    <property type="entry name" value="PHOSPHATE REGULON TRANSCRIPTIONAL REGULATORY PROTEIN PHOB"/>
    <property type="match status" value="1"/>
</dbReference>
<evidence type="ECO:0000256" key="4">
    <source>
        <dbReference type="PROSITE-ProRule" id="PRU00169"/>
    </source>
</evidence>
<keyword evidence="3 5" id="KW-0238">DNA-binding</keyword>
<keyword evidence="9" id="KW-1185">Reference proteome</keyword>
<organism evidence="8 9">
    <name type="scientific">Fodinibacter luteus</name>
    <dbReference type="NCBI Taxonomy" id="552064"/>
    <lineage>
        <taxon>Bacteria</taxon>
        <taxon>Bacillati</taxon>
        <taxon>Actinomycetota</taxon>
        <taxon>Actinomycetes</taxon>
        <taxon>Micrococcales</taxon>
        <taxon>Intrasporangiaceae</taxon>
        <taxon>Fodinibacter (ex Wang et al. 2009)</taxon>
    </lineage>
</organism>
<feature type="DNA-binding region" description="OmpR/PhoB-type" evidence="5">
    <location>
        <begin position="118"/>
        <end position="221"/>
    </location>
</feature>
<evidence type="ECO:0000256" key="3">
    <source>
        <dbReference type="ARBA" id="ARBA00023125"/>
    </source>
</evidence>
<evidence type="ECO:0000313" key="9">
    <source>
        <dbReference type="Proteomes" id="UP001500945"/>
    </source>
</evidence>
<dbReference type="RefSeq" id="WP_345201725.1">
    <property type="nucleotide sequence ID" value="NZ_BAABGM010000002.1"/>
</dbReference>
<keyword evidence="1 4" id="KW-0597">Phosphoprotein</keyword>
<name>A0ABP8JZ32_9MICO</name>
<reference evidence="9" key="1">
    <citation type="journal article" date="2019" name="Int. J. Syst. Evol. Microbiol.">
        <title>The Global Catalogue of Microorganisms (GCM) 10K type strain sequencing project: providing services to taxonomists for standard genome sequencing and annotation.</title>
        <authorList>
            <consortium name="The Broad Institute Genomics Platform"/>
            <consortium name="The Broad Institute Genome Sequencing Center for Infectious Disease"/>
            <person name="Wu L."/>
            <person name="Ma J."/>
        </authorList>
    </citation>
    <scope>NUCLEOTIDE SEQUENCE [LARGE SCALE GENOMIC DNA]</scope>
    <source>
        <strain evidence="9">JCM 17809</strain>
    </source>
</reference>
<dbReference type="Gene3D" id="3.40.50.2300">
    <property type="match status" value="1"/>
</dbReference>
<dbReference type="Pfam" id="PF00486">
    <property type="entry name" value="Trans_reg_C"/>
    <property type="match status" value="1"/>
</dbReference>
<dbReference type="Proteomes" id="UP001500945">
    <property type="component" value="Unassembled WGS sequence"/>
</dbReference>
<dbReference type="InterPro" id="IPR039420">
    <property type="entry name" value="WalR-like"/>
</dbReference>
<dbReference type="EMBL" id="BAABGM010000002">
    <property type="protein sequence ID" value="GAA4398220.1"/>
    <property type="molecule type" value="Genomic_DNA"/>
</dbReference>
<feature type="modified residue" description="4-aspartylphosphate" evidence="4">
    <location>
        <position position="51"/>
    </location>
</feature>
<dbReference type="SUPFAM" id="SSF52172">
    <property type="entry name" value="CheY-like"/>
    <property type="match status" value="1"/>
</dbReference>
<evidence type="ECO:0000256" key="1">
    <source>
        <dbReference type="ARBA" id="ARBA00022553"/>
    </source>
</evidence>
<dbReference type="InterPro" id="IPR001789">
    <property type="entry name" value="Sig_transdc_resp-reg_receiver"/>
</dbReference>
<dbReference type="SMART" id="SM00448">
    <property type="entry name" value="REC"/>
    <property type="match status" value="1"/>
</dbReference>
<dbReference type="Gene3D" id="6.10.250.690">
    <property type="match status" value="1"/>
</dbReference>
<keyword evidence="2" id="KW-0902">Two-component regulatory system</keyword>
<protein>
    <submittedName>
        <fullName evidence="8">Response regulator transcription factor</fullName>
    </submittedName>
</protein>
<dbReference type="InterPro" id="IPR016032">
    <property type="entry name" value="Sig_transdc_resp-reg_C-effctor"/>
</dbReference>
<dbReference type="Gene3D" id="1.10.10.10">
    <property type="entry name" value="Winged helix-like DNA-binding domain superfamily/Winged helix DNA-binding domain"/>
    <property type="match status" value="1"/>
</dbReference>
<dbReference type="InterPro" id="IPR036388">
    <property type="entry name" value="WH-like_DNA-bd_sf"/>
</dbReference>
<dbReference type="PROSITE" id="PS50110">
    <property type="entry name" value="RESPONSE_REGULATORY"/>
    <property type="match status" value="1"/>
</dbReference>
<proteinExistence type="predicted"/>
<sequence length="224" mass="24828">MTKVLLAEDDPAISDPLARALRREGYEVDVCTDGEAALEQALLQPDLLVLDLGLPKIDGLEVCRRLRQEGSTVPVLVLTARADEVDTVVGLDAGADDYVTKPFRLAELLARTRALLRRGVVEPPAPEALVRIDNEGRRVFLRGQEVQLTGKEFELLKVLVANDGKVVSREKLMRDVWDSAWYGSTKTLDMHISVLRRKLGDDAAHPSYITTIRGVGFRFDAPEE</sequence>
<dbReference type="InterPro" id="IPR011006">
    <property type="entry name" value="CheY-like_superfamily"/>
</dbReference>
<evidence type="ECO:0000259" key="6">
    <source>
        <dbReference type="PROSITE" id="PS50110"/>
    </source>
</evidence>
<accession>A0ABP8JZ32</accession>
<dbReference type="PROSITE" id="PS51755">
    <property type="entry name" value="OMPR_PHOB"/>
    <property type="match status" value="1"/>
</dbReference>
<dbReference type="PANTHER" id="PTHR48111">
    <property type="entry name" value="REGULATOR OF RPOS"/>
    <property type="match status" value="1"/>
</dbReference>
<comment type="caution">
    <text evidence="8">The sequence shown here is derived from an EMBL/GenBank/DDBJ whole genome shotgun (WGS) entry which is preliminary data.</text>
</comment>
<dbReference type="SUPFAM" id="SSF46894">
    <property type="entry name" value="C-terminal effector domain of the bipartite response regulators"/>
    <property type="match status" value="1"/>
</dbReference>